<feature type="transmembrane region" description="Helical" evidence="1">
    <location>
        <begin position="54"/>
        <end position="71"/>
    </location>
</feature>
<dbReference type="PANTHER" id="PTHR33802:SF1">
    <property type="entry name" value="XK-RELATED PROTEIN"/>
    <property type="match status" value="1"/>
</dbReference>
<keyword evidence="1" id="KW-1133">Transmembrane helix</keyword>
<feature type="transmembrane region" description="Helical" evidence="1">
    <location>
        <begin position="143"/>
        <end position="164"/>
    </location>
</feature>
<dbReference type="Proteomes" id="UP000195913">
    <property type="component" value="Unassembled WGS sequence"/>
</dbReference>
<name>A0A1R4EWD6_9MICC</name>
<sequence length="232" mass="23639">MQDVADGWLSADGTILAPGSGAFSIWSIIYLGLLLYAVVQFLPSRRDDVLHNKLRGWAAASGLLNALWLGVVQLGWLAVSVVVIFALVATLCVILVILRRSPESNLVDRVAVGGTFGLYLGWVSVAAVANVSALLASSGFTGFGLPVPVIAGVVLLVVAAIGVGTAMYSRGRLGPGLALAWGLAWITVGRTDGGLESTPVAVSAAIAAGVVLSAVVVVRVVTRGPAADVALS</sequence>
<dbReference type="InterPro" id="IPR038330">
    <property type="entry name" value="TspO/MBR-related_sf"/>
</dbReference>
<gene>
    <name evidence="2" type="ORF">FM101_01105</name>
</gene>
<proteinExistence type="predicted"/>
<evidence type="ECO:0008006" key="4">
    <source>
        <dbReference type="Google" id="ProtNLM"/>
    </source>
</evidence>
<feature type="transmembrane region" description="Helical" evidence="1">
    <location>
        <begin position="23"/>
        <end position="42"/>
    </location>
</feature>
<dbReference type="AlphaFoldDB" id="A0A1R4EWD6"/>
<accession>A0A1R4EWD6</accession>
<evidence type="ECO:0000256" key="1">
    <source>
        <dbReference type="SAM" id="Phobius"/>
    </source>
</evidence>
<keyword evidence="1" id="KW-0472">Membrane</keyword>
<feature type="transmembrane region" description="Helical" evidence="1">
    <location>
        <begin position="77"/>
        <end position="98"/>
    </location>
</feature>
<reference evidence="2 3" key="1">
    <citation type="submission" date="2017-02" db="EMBL/GenBank/DDBJ databases">
        <authorList>
            <person name="Peterson S.W."/>
        </authorList>
    </citation>
    <scope>NUCLEOTIDE SEQUENCE [LARGE SCALE GENOMIC DNA]</scope>
    <source>
        <strain evidence="2 3">B Ar 00.02</strain>
    </source>
</reference>
<dbReference type="PANTHER" id="PTHR33802">
    <property type="entry name" value="SI:CH211-161H7.5-RELATED"/>
    <property type="match status" value="1"/>
</dbReference>
<feature type="transmembrane region" description="Helical" evidence="1">
    <location>
        <begin position="171"/>
        <end position="188"/>
    </location>
</feature>
<dbReference type="Gene3D" id="1.20.1260.100">
    <property type="entry name" value="TspO/MBR protein"/>
    <property type="match status" value="1"/>
</dbReference>
<protein>
    <recommendedName>
        <fullName evidence="4">Tryptophan-rich sensory protein</fullName>
    </recommendedName>
</protein>
<feature type="transmembrane region" description="Helical" evidence="1">
    <location>
        <begin position="110"/>
        <end position="131"/>
    </location>
</feature>
<dbReference type="EMBL" id="FUHW01000006">
    <property type="protein sequence ID" value="SJM47974.1"/>
    <property type="molecule type" value="Genomic_DNA"/>
</dbReference>
<keyword evidence="1" id="KW-0812">Transmembrane</keyword>
<keyword evidence="3" id="KW-1185">Reference proteome</keyword>
<evidence type="ECO:0000313" key="3">
    <source>
        <dbReference type="Proteomes" id="UP000195913"/>
    </source>
</evidence>
<feature type="transmembrane region" description="Helical" evidence="1">
    <location>
        <begin position="200"/>
        <end position="222"/>
    </location>
</feature>
<evidence type="ECO:0000313" key="2">
    <source>
        <dbReference type="EMBL" id="SJM47974.1"/>
    </source>
</evidence>
<organism evidence="2 3">
    <name type="scientific">Arthrobacter rhombi</name>
    <dbReference type="NCBI Taxonomy" id="71253"/>
    <lineage>
        <taxon>Bacteria</taxon>
        <taxon>Bacillati</taxon>
        <taxon>Actinomycetota</taxon>
        <taxon>Actinomycetes</taxon>
        <taxon>Micrococcales</taxon>
        <taxon>Micrococcaceae</taxon>
        <taxon>Arthrobacter</taxon>
    </lineage>
</organism>